<accession>A0ACB8N1L3</accession>
<keyword evidence="2" id="KW-1185">Reference proteome</keyword>
<dbReference type="Proteomes" id="UP000829398">
    <property type="component" value="Chromosome 2"/>
</dbReference>
<dbReference type="EMBL" id="CM039171">
    <property type="protein sequence ID" value="KAH9791260.1"/>
    <property type="molecule type" value="Genomic_DNA"/>
</dbReference>
<evidence type="ECO:0000313" key="2">
    <source>
        <dbReference type="Proteomes" id="UP000829398"/>
    </source>
</evidence>
<reference evidence="2" key="1">
    <citation type="journal article" date="2023" name="Hortic. Res.">
        <title>A chromosome-level phased genome enabling allele-level studies in sweet orange: a case study on citrus Huanglongbing tolerance.</title>
        <authorList>
            <person name="Wu B."/>
            <person name="Yu Q."/>
            <person name="Deng Z."/>
            <person name="Duan Y."/>
            <person name="Luo F."/>
            <person name="Gmitter F. Jr."/>
        </authorList>
    </citation>
    <scope>NUCLEOTIDE SEQUENCE [LARGE SCALE GENOMIC DNA]</scope>
    <source>
        <strain evidence="2">cv. Valencia</strain>
    </source>
</reference>
<name>A0ACB8N1L3_CITSI</name>
<evidence type="ECO:0000313" key="1">
    <source>
        <dbReference type="EMBL" id="KAH9791260.1"/>
    </source>
</evidence>
<comment type="caution">
    <text evidence="1">The sequence shown here is derived from an EMBL/GenBank/DDBJ whole genome shotgun (WGS) entry which is preliminary data.</text>
</comment>
<organism evidence="1 2">
    <name type="scientific">Citrus sinensis</name>
    <name type="common">Sweet orange</name>
    <name type="synonym">Citrus aurantium var. sinensis</name>
    <dbReference type="NCBI Taxonomy" id="2711"/>
    <lineage>
        <taxon>Eukaryota</taxon>
        <taxon>Viridiplantae</taxon>
        <taxon>Streptophyta</taxon>
        <taxon>Embryophyta</taxon>
        <taxon>Tracheophyta</taxon>
        <taxon>Spermatophyta</taxon>
        <taxon>Magnoliopsida</taxon>
        <taxon>eudicotyledons</taxon>
        <taxon>Gunneridae</taxon>
        <taxon>Pentapetalae</taxon>
        <taxon>rosids</taxon>
        <taxon>malvids</taxon>
        <taxon>Sapindales</taxon>
        <taxon>Rutaceae</taxon>
        <taxon>Aurantioideae</taxon>
        <taxon>Citrus</taxon>
    </lineage>
</organism>
<proteinExistence type="predicted"/>
<protein>
    <submittedName>
        <fullName evidence="1">TTF-type domain-containing protein</fullName>
    </submittedName>
</protein>
<gene>
    <name evidence="1" type="ORF">KPL71_003687</name>
</gene>
<sequence>MNQRGNSSTTTSSDSGVHVIKISWYFLFPTWLEYSIANDVAFCLPCFLFNKPSRHKGAKAFTLCIIVDEARDESKKEQMAIVFRFVDKDGIVRERFFGLVHVSETSAQILKKRDIFCEWNGLQALILKDCPYAYYIHCLTHRLQLALVAASRVLKRAKVDKIAHMLALDELKTSKDLINMFSATCEFLINIVEDGVTYPLRGDADATYEAITSFEFVFILHLMKNIMTITDLLSQALQCQSHDIFNVMRLVSSTKVLLQKMRDDEWQNLLGNVISFCKARNIDIPDMNTLYIARQCRARNQQNNFTIEQHYWGNIFYAAIDSQLQELNIRFNDSSIEIDDICQLVDKFCRDDFTDNEKIYLRVQLDHYNYNVVQDPEFKNLSSLSDLCQWLVRTRRSSIYPLFYKIIVLVLTLQTRLRNKMDDDFLTDTLITYIERDIANKISMESVINDFRDMKERKVRF</sequence>